<gene>
    <name evidence="1" type="ORF">BDN72DRAFT_895661</name>
</gene>
<reference evidence="1 2" key="1">
    <citation type="journal article" date="2019" name="Nat. Ecol. Evol.">
        <title>Megaphylogeny resolves global patterns of mushroom evolution.</title>
        <authorList>
            <person name="Varga T."/>
            <person name="Krizsan K."/>
            <person name="Foldi C."/>
            <person name="Dima B."/>
            <person name="Sanchez-Garcia M."/>
            <person name="Sanchez-Ramirez S."/>
            <person name="Szollosi G.J."/>
            <person name="Szarkandi J.G."/>
            <person name="Papp V."/>
            <person name="Albert L."/>
            <person name="Andreopoulos W."/>
            <person name="Angelini C."/>
            <person name="Antonin V."/>
            <person name="Barry K.W."/>
            <person name="Bougher N.L."/>
            <person name="Buchanan P."/>
            <person name="Buyck B."/>
            <person name="Bense V."/>
            <person name="Catcheside P."/>
            <person name="Chovatia M."/>
            <person name="Cooper J."/>
            <person name="Damon W."/>
            <person name="Desjardin D."/>
            <person name="Finy P."/>
            <person name="Geml J."/>
            <person name="Haridas S."/>
            <person name="Hughes K."/>
            <person name="Justo A."/>
            <person name="Karasinski D."/>
            <person name="Kautmanova I."/>
            <person name="Kiss B."/>
            <person name="Kocsube S."/>
            <person name="Kotiranta H."/>
            <person name="LaButti K.M."/>
            <person name="Lechner B.E."/>
            <person name="Liimatainen K."/>
            <person name="Lipzen A."/>
            <person name="Lukacs Z."/>
            <person name="Mihaltcheva S."/>
            <person name="Morgado L.N."/>
            <person name="Niskanen T."/>
            <person name="Noordeloos M.E."/>
            <person name="Ohm R.A."/>
            <person name="Ortiz-Santana B."/>
            <person name="Ovrebo C."/>
            <person name="Racz N."/>
            <person name="Riley R."/>
            <person name="Savchenko A."/>
            <person name="Shiryaev A."/>
            <person name="Soop K."/>
            <person name="Spirin V."/>
            <person name="Szebenyi C."/>
            <person name="Tomsovsky M."/>
            <person name="Tulloss R.E."/>
            <person name="Uehling J."/>
            <person name="Grigoriev I.V."/>
            <person name="Vagvolgyi C."/>
            <person name="Papp T."/>
            <person name="Martin F.M."/>
            <person name="Miettinen O."/>
            <person name="Hibbett D.S."/>
            <person name="Nagy L.G."/>
        </authorList>
    </citation>
    <scope>NUCLEOTIDE SEQUENCE [LARGE SCALE GENOMIC DNA]</scope>
    <source>
        <strain evidence="1 2">NL-1719</strain>
    </source>
</reference>
<dbReference type="Proteomes" id="UP000308600">
    <property type="component" value="Unassembled WGS sequence"/>
</dbReference>
<evidence type="ECO:0000313" key="1">
    <source>
        <dbReference type="EMBL" id="TFK71419.1"/>
    </source>
</evidence>
<proteinExistence type="predicted"/>
<keyword evidence="2" id="KW-1185">Reference proteome</keyword>
<name>A0ACD3B1G8_9AGAR</name>
<sequence>MDYATKLASSIMGLSSKAPESSNPGTYAGATKGTNSGYSTSRGHDSGSRYGALGDSYPSNNSSYNAYDQLQQRDASGRINQSSPSRSTFTYDPVTRTAGHHEVWTPPASTHYNDKSSSYQRRRESSPPPRKHREKTPPPRSRTPPPPLSKPPNDSAVLVLKGEQLIVSYDGTSQYAQGGGVSACGLAALNCARIVLGKSKRGILEAQLLEEIISERTVQEIVSICPMWTGSAHLEVDEIAELPIFSNFLDRKGVNWGKATRSGFDKMLKRLEKAQDYPAVVMVITKSPEIIACLRISVQEQNVFIIFDSHSRPSHPNGSGLVIDANRERILDRLVDLMGVDEELLNDPEFSWQMEMLSQFSEHCYVPKPEDPNLESLILQLSVQSYAKKHDADERLKPIRDERDRLTSQLKEWQTYAKSQTASADAFKREAEKIHKEALRNFEAQRNTLTQEIEKLRSQVQEAEGGRSDFLTTIVGLNERITVLENQLSQAQEAVPAIVVQVQPIERPEDAAPPGLQHQVQDVPQSPPASAHSPRSEGSVDGGYMMVNHESGSSPSESDVVMTDASEVVQQEIAQEKRSLRSNSGPSEDKKSHRSSGSNGKSSRR</sequence>
<accession>A0ACD3B1G8</accession>
<dbReference type="EMBL" id="ML208298">
    <property type="protein sequence ID" value="TFK71419.1"/>
    <property type="molecule type" value="Genomic_DNA"/>
</dbReference>
<protein>
    <submittedName>
        <fullName evidence="1">Uncharacterized protein</fullName>
    </submittedName>
</protein>
<organism evidence="1 2">
    <name type="scientific">Pluteus cervinus</name>
    <dbReference type="NCBI Taxonomy" id="181527"/>
    <lineage>
        <taxon>Eukaryota</taxon>
        <taxon>Fungi</taxon>
        <taxon>Dikarya</taxon>
        <taxon>Basidiomycota</taxon>
        <taxon>Agaricomycotina</taxon>
        <taxon>Agaricomycetes</taxon>
        <taxon>Agaricomycetidae</taxon>
        <taxon>Agaricales</taxon>
        <taxon>Pluteineae</taxon>
        <taxon>Pluteaceae</taxon>
        <taxon>Pluteus</taxon>
    </lineage>
</organism>
<evidence type="ECO:0000313" key="2">
    <source>
        <dbReference type="Proteomes" id="UP000308600"/>
    </source>
</evidence>